<dbReference type="FunCoup" id="G0MGE0">
    <property type="interactions" value="1064"/>
</dbReference>
<dbReference type="PANTHER" id="PTHR21503:SF53">
    <property type="entry name" value="F-BOX ASSOCIATED DOMAIN-CONTAINING PROTEIN-RELATED"/>
    <property type="match status" value="1"/>
</dbReference>
<dbReference type="AlphaFoldDB" id="G0MGE0"/>
<proteinExistence type="predicted"/>
<accession>G0MGE0</accession>
<dbReference type="InParanoid" id="G0MGE0"/>
<dbReference type="Proteomes" id="UP000008068">
    <property type="component" value="Unassembled WGS sequence"/>
</dbReference>
<dbReference type="OMA" id="PHINIDS"/>
<dbReference type="Pfam" id="PF07735">
    <property type="entry name" value="FBA_2"/>
    <property type="match status" value="1"/>
</dbReference>
<evidence type="ECO:0000313" key="3">
    <source>
        <dbReference type="Proteomes" id="UP000008068"/>
    </source>
</evidence>
<dbReference type="HOGENOM" id="CLU_028840_0_1_1"/>
<dbReference type="eggNOG" id="ENOG502TJTA">
    <property type="taxonomic scope" value="Eukaryota"/>
</dbReference>
<evidence type="ECO:0000259" key="1">
    <source>
        <dbReference type="Pfam" id="PF07735"/>
    </source>
</evidence>
<dbReference type="PANTHER" id="PTHR21503">
    <property type="entry name" value="F-BOX-CONTAINING HYPOTHETICAL PROTEIN C.ELEGANS"/>
    <property type="match status" value="1"/>
</dbReference>
<dbReference type="InterPro" id="IPR012885">
    <property type="entry name" value="F-box_Sdz-33"/>
</dbReference>
<organism evidence="3">
    <name type="scientific">Caenorhabditis brenneri</name>
    <name type="common">Nematode worm</name>
    <dbReference type="NCBI Taxonomy" id="135651"/>
    <lineage>
        <taxon>Eukaryota</taxon>
        <taxon>Metazoa</taxon>
        <taxon>Ecdysozoa</taxon>
        <taxon>Nematoda</taxon>
        <taxon>Chromadorea</taxon>
        <taxon>Rhabditida</taxon>
        <taxon>Rhabditina</taxon>
        <taxon>Rhabditomorpha</taxon>
        <taxon>Rhabditoidea</taxon>
        <taxon>Rhabditidae</taxon>
        <taxon>Peloderinae</taxon>
        <taxon>Caenorhabditis</taxon>
    </lineage>
</organism>
<gene>
    <name evidence="2" type="ORF">CAEBREN_01898</name>
</gene>
<protein>
    <recommendedName>
        <fullName evidence="1">Sdz-33 F-box domain-containing protein</fullName>
    </recommendedName>
</protein>
<keyword evidence="3" id="KW-1185">Reference proteome</keyword>
<evidence type="ECO:0000313" key="2">
    <source>
        <dbReference type="EMBL" id="EGT56527.1"/>
    </source>
</evidence>
<name>G0MGE0_CAEBE</name>
<dbReference type="OrthoDB" id="5842403at2759"/>
<sequence>MSTFPLFRLPLVSLAVVVNHFHLNHLINISFCSQKSRKLLKALRRKTLKISIKLLCTERNCIYLSDRFHEDILPGENLDKTQYSSISIESKGNFPDARSLKIGDMLVPMSNSVDKHGEINLRFHFDDVFDGLKTISRYICSFLENPVYGLMLSSDFHPDQIRRTIDWAVSFQKSVERCYIEDYEISDHNFRNVLDVCNSINKFYFHGKLSPEFRHQFTFENDSITLMNSFWVNLDNLLSVNCRRFTVWGSNLTNLEVNQYLKHWKMGKFPNESNRDVTINYGFDIQTENGTLTTIVHEGGNFISKWFYMVVW</sequence>
<feature type="domain" description="Sdz-33 F-box" evidence="1">
    <location>
        <begin position="213"/>
        <end position="271"/>
    </location>
</feature>
<reference evidence="3" key="1">
    <citation type="submission" date="2011-07" db="EMBL/GenBank/DDBJ databases">
        <authorList>
            <consortium name="Caenorhabditis brenneri Sequencing and Analysis Consortium"/>
            <person name="Wilson R.K."/>
        </authorList>
    </citation>
    <scope>NUCLEOTIDE SEQUENCE [LARGE SCALE GENOMIC DNA]</scope>
    <source>
        <strain evidence="3">PB2801</strain>
    </source>
</reference>
<dbReference type="EMBL" id="GL379793">
    <property type="protein sequence ID" value="EGT56527.1"/>
    <property type="molecule type" value="Genomic_DNA"/>
</dbReference>